<feature type="region of interest" description="Disordered" evidence="1">
    <location>
        <begin position="106"/>
        <end position="134"/>
    </location>
</feature>
<evidence type="ECO:0000256" key="1">
    <source>
        <dbReference type="SAM" id="MobiDB-lite"/>
    </source>
</evidence>
<keyword evidence="3" id="KW-1185">Reference proteome</keyword>
<evidence type="ECO:0000313" key="3">
    <source>
        <dbReference type="Proteomes" id="UP000614350"/>
    </source>
</evidence>
<gene>
    <name evidence="2" type="ORF">HZH66_000853</name>
</gene>
<reference evidence="2" key="1">
    <citation type="journal article" date="2020" name="G3 (Bethesda)">
        <title>High-Quality Assemblies for Three Invasive Social Wasps from the &lt;i&gt;Vespula&lt;/i&gt; Genus.</title>
        <authorList>
            <person name="Harrop T.W.R."/>
            <person name="Guhlin J."/>
            <person name="McLaughlin G.M."/>
            <person name="Permina E."/>
            <person name="Stockwell P."/>
            <person name="Gilligan J."/>
            <person name="Le Lec M.F."/>
            <person name="Gruber M.A.M."/>
            <person name="Quinn O."/>
            <person name="Lovegrove M."/>
            <person name="Duncan E.J."/>
            <person name="Remnant E.J."/>
            <person name="Van Eeckhoven J."/>
            <person name="Graham B."/>
            <person name="Knapp R.A."/>
            <person name="Langford K.W."/>
            <person name="Kronenberg Z."/>
            <person name="Press M.O."/>
            <person name="Eacker S.M."/>
            <person name="Wilson-Rankin E.E."/>
            <person name="Purcell J."/>
            <person name="Lester P.J."/>
            <person name="Dearden P.K."/>
        </authorList>
    </citation>
    <scope>NUCLEOTIDE SEQUENCE</scope>
    <source>
        <strain evidence="2">Marl-1</strain>
    </source>
</reference>
<name>A0A834KTW5_VESVU</name>
<dbReference type="AlphaFoldDB" id="A0A834KTW5"/>
<dbReference type="Proteomes" id="UP000614350">
    <property type="component" value="Unassembled WGS sequence"/>
</dbReference>
<evidence type="ECO:0000313" key="2">
    <source>
        <dbReference type="EMBL" id="KAF7411957.1"/>
    </source>
</evidence>
<proteinExistence type="predicted"/>
<organism evidence="2 3">
    <name type="scientific">Vespula vulgaris</name>
    <name type="common">Yellow jacket</name>
    <name type="synonym">Wasp</name>
    <dbReference type="NCBI Taxonomy" id="7454"/>
    <lineage>
        <taxon>Eukaryota</taxon>
        <taxon>Metazoa</taxon>
        <taxon>Ecdysozoa</taxon>
        <taxon>Arthropoda</taxon>
        <taxon>Hexapoda</taxon>
        <taxon>Insecta</taxon>
        <taxon>Pterygota</taxon>
        <taxon>Neoptera</taxon>
        <taxon>Endopterygota</taxon>
        <taxon>Hymenoptera</taxon>
        <taxon>Apocrita</taxon>
        <taxon>Aculeata</taxon>
        <taxon>Vespoidea</taxon>
        <taxon>Vespidae</taxon>
        <taxon>Vespinae</taxon>
        <taxon>Vespula</taxon>
    </lineage>
</organism>
<comment type="caution">
    <text evidence="2">The sequence shown here is derived from an EMBL/GenBank/DDBJ whole genome shotgun (WGS) entry which is preliminary data.</text>
</comment>
<dbReference type="EMBL" id="JACSEA010000001">
    <property type="protein sequence ID" value="KAF7411957.1"/>
    <property type="molecule type" value="Genomic_DNA"/>
</dbReference>
<protein>
    <submittedName>
        <fullName evidence="2">Uncharacterized protein</fullName>
    </submittedName>
</protein>
<accession>A0A834KTW5</accession>
<sequence>MERIKVESLLSIYLGRNCMHLLLLVRETTTSGILGACSSSTKMVTGNPDAMAFGIPLVLTVCICMESGYVLRTTDYGYRQHEREHENLVEQPGTLGLKLTGATPAGAHGHSAHPWPHRAVHNRSYPTRDITNLT</sequence>